<name>A0A1I2EGE1_9GAMM</name>
<gene>
    <name evidence="2" type="ORF">SAMN02799615_01942</name>
</gene>
<dbReference type="RefSeq" id="WP_026635339.1">
    <property type="nucleotide sequence ID" value="NZ_FONH01000005.1"/>
</dbReference>
<evidence type="ECO:0000313" key="2">
    <source>
        <dbReference type="EMBL" id="SFE91799.1"/>
    </source>
</evidence>
<dbReference type="Proteomes" id="UP000199477">
    <property type="component" value="Unassembled WGS sequence"/>
</dbReference>
<dbReference type="AlphaFoldDB" id="A0A1I2EGE1"/>
<accession>A0A1I2EGE1</accession>
<dbReference type="EMBL" id="FONH01000005">
    <property type="protein sequence ID" value="SFE91799.1"/>
    <property type="molecule type" value="Genomic_DNA"/>
</dbReference>
<feature type="signal peptide" evidence="1">
    <location>
        <begin position="1"/>
        <end position="19"/>
    </location>
</feature>
<evidence type="ECO:0000256" key="1">
    <source>
        <dbReference type="SAM" id="SignalP"/>
    </source>
</evidence>
<feature type="chain" id="PRO_5011629717" evidence="1">
    <location>
        <begin position="20"/>
        <end position="244"/>
    </location>
</feature>
<keyword evidence="3" id="KW-1185">Reference proteome</keyword>
<dbReference type="Pfam" id="PF20388">
    <property type="entry name" value="DUF6683"/>
    <property type="match status" value="1"/>
</dbReference>
<dbReference type="STRING" id="500610.SAMN02799615_01942"/>
<keyword evidence="1" id="KW-0732">Signal</keyword>
<organism evidence="2 3">
    <name type="scientific">Dyella marensis</name>
    <dbReference type="NCBI Taxonomy" id="500610"/>
    <lineage>
        <taxon>Bacteria</taxon>
        <taxon>Pseudomonadati</taxon>
        <taxon>Pseudomonadota</taxon>
        <taxon>Gammaproteobacteria</taxon>
        <taxon>Lysobacterales</taxon>
        <taxon>Rhodanobacteraceae</taxon>
        <taxon>Dyella</taxon>
    </lineage>
</organism>
<sequence length="244" mass="26238">MKRSLLATLLLLLAGTAQAQYDAGATVGMGQGMVLNNSVIGSNVMGDVILQQGRSSERTAHRGAAGPASAADLAALQFRPSSEVSAQVLDRIARQFGGHQPDTYRQALARDDMLAKFDTLLRQYGYDSHNVADAFTAYLVLSWEVVNNGSIAQNRAGIDAVRRNMQRALARNPRFVAMPDAQKQEMAETFGYLAMIASATRSELQRKGDPASLARLQDGVNGTARKMGVDLRGIKLTPQGFVAL</sequence>
<dbReference type="InterPro" id="IPR046505">
    <property type="entry name" value="DUF6683"/>
</dbReference>
<evidence type="ECO:0000313" key="3">
    <source>
        <dbReference type="Proteomes" id="UP000199477"/>
    </source>
</evidence>
<reference evidence="3" key="1">
    <citation type="submission" date="2016-10" db="EMBL/GenBank/DDBJ databases">
        <authorList>
            <person name="Varghese N."/>
            <person name="Submissions S."/>
        </authorList>
    </citation>
    <scope>NUCLEOTIDE SEQUENCE [LARGE SCALE GENOMIC DNA]</scope>
    <source>
        <strain evidence="3">UNC178MFTsu3.1</strain>
    </source>
</reference>
<protein>
    <submittedName>
        <fullName evidence="2">Uncharacterized protein</fullName>
    </submittedName>
</protein>
<proteinExistence type="predicted"/>